<evidence type="ECO:0000256" key="7">
    <source>
        <dbReference type="ARBA" id="ARBA00023033"/>
    </source>
</evidence>
<evidence type="ECO:0000313" key="8">
    <source>
        <dbReference type="EMBL" id="GED99564.1"/>
    </source>
</evidence>
<dbReference type="EMBL" id="BJOV01000007">
    <property type="protein sequence ID" value="GEE04121.1"/>
    <property type="molecule type" value="Genomic_DNA"/>
</dbReference>
<dbReference type="SUPFAM" id="SSF51905">
    <property type="entry name" value="FAD/NAD(P)-binding domain"/>
    <property type="match status" value="2"/>
</dbReference>
<sequence>MTSDNTLDLDVVIVGAGISGIAAAVALGQNCPDKSYAVLEARASIGGTWDLFRYPGIRSDSDMYTLGYSFRPWLRPEAIAAGGAIREYLVDTAAEFGVDKHIRFSSRLTEASWNSELNRWTLVVDSPVGEDVIRCRHLFLGSGYYSYRGGFEPTIDGEDTFDGPMLHAQNWPDDLDHRGKRVAVIGSGATAITLVPNLARDAANVTMVQRSPTYIHIETGDDPEADELRRTVGPEETFRRIRLRNLRNQQEVYAQAKGDPDAFKATLFDAIDAQIGEDVRKQHFTPTYEPWNQRICVVPDSDLFHAVRDGRADVVTGSIDRITPTGLTMADGTRVEADIIVKATGLDVVLGGEAEFDVDGWPVEIGREWTYKGAAISGVPNLVYAFGFINASWTLRIEALTDYWCRVLIHMDDIGAEKMVADLTDGEQPALPFISGVDSGYLRRAEGLLPRQGDAAPWINPQNYADTLDLFASVDDGVLTFS</sequence>
<dbReference type="PRINTS" id="PR00411">
    <property type="entry name" value="PNDRDTASEI"/>
</dbReference>
<evidence type="ECO:0000256" key="3">
    <source>
        <dbReference type="ARBA" id="ARBA00022630"/>
    </source>
</evidence>
<dbReference type="InterPro" id="IPR020946">
    <property type="entry name" value="Flavin_mOase-like"/>
</dbReference>
<dbReference type="GO" id="GO:0050661">
    <property type="term" value="F:NADP binding"/>
    <property type="evidence" value="ECO:0007669"/>
    <property type="project" value="InterPro"/>
</dbReference>
<dbReference type="InterPro" id="IPR036188">
    <property type="entry name" value="FAD/NAD-bd_sf"/>
</dbReference>
<keyword evidence="5" id="KW-0521">NADP</keyword>
<name>A0A7I9VG91_9ACTN</name>
<dbReference type="GO" id="GO:0004499">
    <property type="term" value="F:N,N-dimethylaniline monooxygenase activity"/>
    <property type="evidence" value="ECO:0007669"/>
    <property type="project" value="InterPro"/>
</dbReference>
<keyword evidence="3" id="KW-0285">Flavoprotein</keyword>
<dbReference type="GO" id="GO:0050660">
    <property type="term" value="F:flavin adenine dinucleotide binding"/>
    <property type="evidence" value="ECO:0007669"/>
    <property type="project" value="InterPro"/>
</dbReference>
<dbReference type="FunFam" id="3.50.50.60:FF:000228">
    <property type="entry name" value="FAD-containing monooxygenase EthA"/>
    <property type="match status" value="1"/>
</dbReference>
<comment type="caution">
    <text evidence="10">The sequence shown here is derived from an EMBL/GenBank/DDBJ whole genome shotgun (WGS) entry which is preliminary data.</text>
</comment>
<evidence type="ECO:0000313" key="10">
    <source>
        <dbReference type="EMBL" id="GEE04121.1"/>
    </source>
</evidence>
<accession>A0A7I9VG91</accession>
<dbReference type="PRINTS" id="PR00368">
    <property type="entry name" value="FADPNR"/>
</dbReference>
<organism evidence="10 11">
    <name type="scientific">Gordonia spumicola</name>
    <dbReference type="NCBI Taxonomy" id="589161"/>
    <lineage>
        <taxon>Bacteria</taxon>
        <taxon>Bacillati</taxon>
        <taxon>Actinomycetota</taxon>
        <taxon>Actinomycetes</taxon>
        <taxon>Mycobacteriales</taxon>
        <taxon>Gordoniaceae</taxon>
        <taxon>Gordonia</taxon>
    </lineage>
</organism>
<keyword evidence="4" id="KW-0274">FAD</keyword>
<proteinExistence type="inferred from homology"/>
<evidence type="ECO:0000256" key="1">
    <source>
        <dbReference type="ARBA" id="ARBA00001974"/>
    </source>
</evidence>
<reference evidence="11" key="1">
    <citation type="submission" date="2019-06" db="EMBL/GenBank/DDBJ databases">
        <title>Gordonia isolated from sludge of a wastewater treatment plant.</title>
        <authorList>
            <person name="Tamura T."/>
            <person name="Aoyama K."/>
            <person name="Kang Y."/>
            <person name="Saito S."/>
            <person name="Akiyama N."/>
            <person name="Yazawa K."/>
            <person name="Gonoi T."/>
            <person name="Mikami Y."/>
        </authorList>
    </citation>
    <scope>NUCLEOTIDE SEQUENCE [LARGE SCALE GENOMIC DNA]</scope>
    <source>
        <strain evidence="11">NBRC 107696</strain>
    </source>
</reference>
<evidence type="ECO:0000256" key="4">
    <source>
        <dbReference type="ARBA" id="ARBA00022827"/>
    </source>
</evidence>
<comment type="similarity">
    <text evidence="2">Belongs to the FAD-binding monooxygenase family.</text>
</comment>
<evidence type="ECO:0000313" key="9">
    <source>
        <dbReference type="EMBL" id="GEE04106.1"/>
    </source>
</evidence>
<dbReference type="InterPro" id="IPR051820">
    <property type="entry name" value="FAD-binding_MO"/>
</dbReference>
<dbReference type="Pfam" id="PF13450">
    <property type="entry name" value="NAD_binding_8"/>
    <property type="match status" value="1"/>
</dbReference>
<dbReference type="PANTHER" id="PTHR43872">
    <property type="entry name" value="MONOOXYGENASE, PUTATIVE (AFU_ORTHOLOGUE AFUA_8G02570)-RELATED"/>
    <property type="match status" value="1"/>
</dbReference>
<reference evidence="10" key="2">
    <citation type="journal article" date="2020" name="Int. J. Syst. Evol. Microbiol.">
        <title>Gordonia crocea sp. nov. and Gordonia spumicola sp. nov. isolated from sludge of a wastewater treatment plant.</title>
        <authorList>
            <person name="Tamura T."/>
            <person name="Saito S."/>
            <person name="Hamada M."/>
            <person name="Kang Y."/>
            <person name="Hoshino Y."/>
            <person name="Gonoi T."/>
            <person name="Mikami Y."/>
            <person name="Yaguchi T."/>
        </authorList>
    </citation>
    <scope>NUCLEOTIDE SEQUENCE</scope>
    <source>
        <strain evidence="10">NBRC 107696</strain>
    </source>
</reference>
<evidence type="ECO:0000256" key="6">
    <source>
        <dbReference type="ARBA" id="ARBA00023002"/>
    </source>
</evidence>
<dbReference type="EMBL" id="BJOV01000001">
    <property type="protein sequence ID" value="GED99564.1"/>
    <property type="molecule type" value="Genomic_DNA"/>
</dbReference>
<dbReference type="Pfam" id="PF00743">
    <property type="entry name" value="FMO-like"/>
    <property type="match status" value="1"/>
</dbReference>
<dbReference type="RefSeq" id="WP_161893546.1">
    <property type="nucleotide sequence ID" value="NZ_BJOV01000001.1"/>
</dbReference>
<evidence type="ECO:0000256" key="2">
    <source>
        <dbReference type="ARBA" id="ARBA00010139"/>
    </source>
</evidence>
<evidence type="ECO:0000313" key="11">
    <source>
        <dbReference type="Proteomes" id="UP000444960"/>
    </source>
</evidence>
<evidence type="ECO:0000256" key="5">
    <source>
        <dbReference type="ARBA" id="ARBA00022857"/>
    </source>
</evidence>
<comment type="cofactor">
    <cofactor evidence="1">
        <name>FAD</name>
        <dbReference type="ChEBI" id="CHEBI:57692"/>
    </cofactor>
</comment>
<dbReference type="OrthoDB" id="5168853at2"/>
<dbReference type="Proteomes" id="UP000444960">
    <property type="component" value="Unassembled WGS sequence"/>
</dbReference>
<keyword evidence="7 10" id="KW-0503">Monooxygenase</keyword>
<protein>
    <submittedName>
        <fullName evidence="10">Monooxygenase</fullName>
    </submittedName>
</protein>
<dbReference type="PANTHER" id="PTHR43872:SF1">
    <property type="entry name" value="MONOOXYGENASE, PUTATIVE (AFU_ORTHOLOGUE AFUA_8G02570)-RELATED"/>
    <property type="match status" value="1"/>
</dbReference>
<keyword evidence="6" id="KW-0560">Oxidoreductase</keyword>
<dbReference type="AlphaFoldDB" id="A0A7I9VG91"/>
<gene>
    <name evidence="8" type="ORF">nbrc107696_00110</name>
    <name evidence="9" type="ORF">nbrc107696_45520</name>
    <name evidence="10" type="ORF">nbrc107696_45670</name>
</gene>
<dbReference type="EMBL" id="BJOV01000007">
    <property type="protein sequence ID" value="GEE04106.1"/>
    <property type="molecule type" value="Genomic_DNA"/>
</dbReference>
<dbReference type="Gene3D" id="3.50.50.60">
    <property type="entry name" value="FAD/NAD(P)-binding domain"/>
    <property type="match status" value="3"/>
</dbReference>
<keyword evidence="11" id="KW-1185">Reference proteome</keyword>